<gene>
    <name evidence="2" type="ORF">PTQ40_27015</name>
</gene>
<proteinExistence type="predicted"/>
<sequence>MSQIVLFLLAIVLIIVIWRLIGQHKKTLFRISLILLSVAVLLIGSVAGWLQYSAWKDNQQYQKDVVSYFTSYDKWAEESRKEHDNNYYTMDVMERYAEDLANARGHSYWYSQRPLTLGTDGFPVFDDTLTMTLAEPLDGITEIKVSYNRGLSGGVVRDSIEGGYRGGFLVTLLTLDMTKRWNPNKSAWIPTKG</sequence>
<keyword evidence="1" id="KW-0812">Transmembrane</keyword>
<dbReference type="EMBL" id="JAQSKY010000029">
    <property type="protein sequence ID" value="MDS7902628.1"/>
    <property type="molecule type" value="Genomic_DNA"/>
</dbReference>
<evidence type="ECO:0000313" key="2">
    <source>
        <dbReference type="EMBL" id="MDS7902628.1"/>
    </source>
</evidence>
<protein>
    <submittedName>
        <fullName evidence="2">Uncharacterized protein</fullName>
    </submittedName>
</protein>
<dbReference type="KEGG" id="kom:HR38_14150"/>
<keyword evidence="1" id="KW-1133">Transmembrane helix</keyword>
<keyword evidence="1" id="KW-0472">Membrane</keyword>
<feature type="transmembrane region" description="Helical" evidence="1">
    <location>
        <begin position="6"/>
        <end position="21"/>
    </location>
</feature>
<dbReference type="AlphaFoldDB" id="A0AB35Q534"/>
<dbReference type="RefSeq" id="WP_025108030.1">
    <property type="nucleotide sequence ID" value="NZ_CABGWH010000001.1"/>
</dbReference>
<comment type="caution">
    <text evidence="2">The sequence shown here is derived from an EMBL/GenBank/DDBJ whole genome shotgun (WGS) entry which is preliminary data.</text>
</comment>
<name>A0AB35Q534_9ENTR</name>
<accession>A0AB35Q534</accession>
<feature type="transmembrane region" description="Helical" evidence="1">
    <location>
        <begin position="33"/>
        <end position="52"/>
    </location>
</feature>
<reference evidence="2" key="1">
    <citation type="journal article" date="2023" name="Front. Microbiol.">
        <title>Genomic characterization of carbapenem-resistant Klebsiella oxytoca complex in China: a multi-center study.</title>
        <authorList>
            <person name="Wan W."/>
            <person name="Yang X."/>
            <person name="Yu H."/>
            <person name="Wang M."/>
            <person name="Jia W."/>
            <person name="Huang B."/>
            <person name="Qu F."/>
            <person name="Shan B."/>
            <person name="Tang Y.W."/>
            <person name="Chen L."/>
            <person name="Du H."/>
        </authorList>
    </citation>
    <scope>NUCLEOTIDE SEQUENCE</scope>
    <source>
        <strain evidence="2">HD1688</strain>
    </source>
</reference>
<evidence type="ECO:0000256" key="1">
    <source>
        <dbReference type="SAM" id="Phobius"/>
    </source>
</evidence>
<organism evidence="2 3">
    <name type="scientific">Klebsiella michiganensis</name>
    <dbReference type="NCBI Taxonomy" id="1134687"/>
    <lineage>
        <taxon>Bacteria</taxon>
        <taxon>Pseudomonadati</taxon>
        <taxon>Pseudomonadota</taxon>
        <taxon>Gammaproteobacteria</taxon>
        <taxon>Enterobacterales</taxon>
        <taxon>Enterobacteriaceae</taxon>
        <taxon>Klebsiella/Raoultella group</taxon>
        <taxon>Klebsiella</taxon>
    </lineage>
</organism>
<evidence type="ECO:0000313" key="3">
    <source>
        <dbReference type="Proteomes" id="UP001249822"/>
    </source>
</evidence>
<dbReference type="Proteomes" id="UP001249822">
    <property type="component" value="Unassembled WGS sequence"/>
</dbReference>
<reference evidence="2" key="2">
    <citation type="submission" date="2023-01" db="EMBL/GenBank/DDBJ databases">
        <authorList>
            <person name="Du H."/>
            <person name="Wan W."/>
        </authorList>
    </citation>
    <scope>NUCLEOTIDE SEQUENCE</scope>
    <source>
        <strain evidence="2">HD1688</strain>
    </source>
</reference>